<comment type="similarity">
    <text evidence="3">Belongs to the TPX2 family.</text>
</comment>
<dbReference type="GeneID" id="110086728"/>
<dbReference type="InterPro" id="IPR027330">
    <property type="entry name" value="TPX2_central_dom"/>
</dbReference>
<feature type="region of interest" description="Disordered" evidence="8">
    <location>
        <begin position="508"/>
        <end position="536"/>
    </location>
</feature>
<organism evidence="11 13">
    <name type="scientific">Pogona vitticeps</name>
    <name type="common">central bearded dragon</name>
    <dbReference type="NCBI Taxonomy" id="103695"/>
    <lineage>
        <taxon>Eukaryota</taxon>
        <taxon>Metazoa</taxon>
        <taxon>Chordata</taxon>
        <taxon>Craniata</taxon>
        <taxon>Vertebrata</taxon>
        <taxon>Euteleostomi</taxon>
        <taxon>Lepidosauria</taxon>
        <taxon>Squamata</taxon>
        <taxon>Bifurcata</taxon>
        <taxon>Unidentata</taxon>
        <taxon>Episquamata</taxon>
        <taxon>Toxicofera</taxon>
        <taxon>Iguania</taxon>
        <taxon>Acrodonta</taxon>
        <taxon>Agamidae</taxon>
        <taxon>Amphibolurinae</taxon>
        <taxon>Pogona</taxon>
    </lineage>
</organism>
<feature type="domain" description="TPX2 C-terminal" evidence="9">
    <location>
        <begin position="554"/>
        <end position="600"/>
    </location>
</feature>
<feature type="region of interest" description="Disordered" evidence="8">
    <location>
        <begin position="121"/>
        <end position="173"/>
    </location>
</feature>
<evidence type="ECO:0000313" key="11">
    <source>
        <dbReference type="Proteomes" id="UP001652642"/>
    </source>
</evidence>
<evidence type="ECO:0000256" key="1">
    <source>
        <dbReference type="ARBA" id="ARBA00004123"/>
    </source>
</evidence>
<evidence type="ECO:0000259" key="9">
    <source>
        <dbReference type="Pfam" id="PF06886"/>
    </source>
</evidence>
<feature type="region of interest" description="Disordered" evidence="8">
    <location>
        <begin position="571"/>
        <end position="605"/>
    </location>
</feature>
<evidence type="ECO:0000256" key="8">
    <source>
        <dbReference type="SAM" id="MobiDB-lite"/>
    </source>
</evidence>
<dbReference type="Pfam" id="PF12214">
    <property type="entry name" value="TPX2_importin"/>
    <property type="match status" value="1"/>
</dbReference>
<feature type="compositionally biased region" description="Basic residues" evidence="8">
    <location>
        <begin position="121"/>
        <end position="134"/>
    </location>
</feature>
<feature type="region of interest" description="Disordered" evidence="8">
    <location>
        <begin position="300"/>
        <end position="321"/>
    </location>
</feature>
<dbReference type="InterPro" id="IPR009675">
    <property type="entry name" value="TPX2_fam"/>
</dbReference>
<dbReference type="CTD" id="22974"/>
<feature type="region of interest" description="Disordered" evidence="8">
    <location>
        <begin position="737"/>
        <end position="758"/>
    </location>
</feature>
<proteinExistence type="inferred from homology"/>
<evidence type="ECO:0000313" key="12">
    <source>
        <dbReference type="RefSeq" id="XP_020663520.2"/>
    </source>
</evidence>
<evidence type="ECO:0000256" key="5">
    <source>
        <dbReference type="ARBA" id="ARBA00023212"/>
    </source>
</evidence>
<protein>
    <submittedName>
        <fullName evidence="12 13">Targeting protein for Xklp2 isoform X1</fullName>
    </submittedName>
</protein>
<dbReference type="RefSeq" id="XP_020663520.2">
    <property type="nucleotide sequence ID" value="XM_020807861.2"/>
</dbReference>
<evidence type="ECO:0000313" key="13">
    <source>
        <dbReference type="RefSeq" id="XP_020663521.2"/>
    </source>
</evidence>
<evidence type="ECO:0000259" key="10">
    <source>
        <dbReference type="Pfam" id="PF12214"/>
    </source>
</evidence>
<feature type="compositionally biased region" description="Polar residues" evidence="8">
    <location>
        <begin position="748"/>
        <end position="758"/>
    </location>
</feature>
<dbReference type="GO" id="GO:0005819">
    <property type="term" value="C:spindle"/>
    <property type="evidence" value="ECO:0007669"/>
    <property type="project" value="UniProtKB-SubCell"/>
</dbReference>
<feature type="compositionally biased region" description="Basic and acidic residues" evidence="8">
    <location>
        <begin position="508"/>
        <end position="517"/>
    </location>
</feature>
<gene>
    <name evidence="12 13" type="primary">TPX2</name>
</gene>
<feature type="region of interest" description="Disordered" evidence="8">
    <location>
        <begin position="344"/>
        <end position="389"/>
    </location>
</feature>
<keyword evidence="11" id="KW-1185">Reference proteome</keyword>
<dbReference type="InterPro" id="IPR027329">
    <property type="entry name" value="TPX2_C"/>
</dbReference>
<dbReference type="GO" id="GO:0005634">
    <property type="term" value="C:nucleus"/>
    <property type="evidence" value="ECO:0007669"/>
    <property type="project" value="UniProtKB-SubCell"/>
</dbReference>
<evidence type="ECO:0000256" key="3">
    <source>
        <dbReference type="ARBA" id="ARBA00005885"/>
    </source>
</evidence>
<dbReference type="RefSeq" id="XP_020663521.2">
    <property type="nucleotide sequence ID" value="XM_020807862.2"/>
</dbReference>
<dbReference type="KEGG" id="pvt:110086728"/>
<name>A0A6J0US33_9SAUR</name>
<feature type="coiled-coil region" evidence="7">
    <location>
        <begin position="675"/>
        <end position="719"/>
    </location>
</feature>
<keyword evidence="6" id="KW-0539">Nucleus</keyword>
<feature type="region of interest" description="Disordered" evidence="8">
    <location>
        <begin position="199"/>
        <end position="222"/>
    </location>
</feature>
<feature type="domain" description="TPX2 central" evidence="10">
    <location>
        <begin position="371"/>
        <end position="497"/>
    </location>
</feature>
<dbReference type="AlphaFoldDB" id="A0A6J0US33"/>
<accession>A0A6J0US33</accession>
<evidence type="ECO:0000256" key="2">
    <source>
        <dbReference type="ARBA" id="ARBA00004186"/>
    </source>
</evidence>
<dbReference type="Pfam" id="PF06886">
    <property type="entry name" value="TPX2"/>
    <property type="match status" value="2"/>
</dbReference>
<keyword evidence="4" id="KW-0963">Cytoplasm</keyword>
<dbReference type="GO" id="GO:0005874">
    <property type="term" value="C:microtubule"/>
    <property type="evidence" value="ECO:0007669"/>
    <property type="project" value="InterPro"/>
</dbReference>
<reference evidence="12 13" key="1">
    <citation type="submission" date="2025-05" db="UniProtKB">
        <authorList>
            <consortium name="RefSeq"/>
        </authorList>
    </citation>
    <scope>IDENTIFICATION</scope>
</reference>
<keyword evidence="7" id="KW-0175">Coiled coil</keyword>
<comment type="subcellular location">
    <subcellularLocation>
        <location evidence="2">Cytoplasm</location>
        <location evidence="2">Cytoskeleton</location>
        <location evidence="2">Spindle</location>
    </subcellularLocation>
    <subcellularLocation>
        <location evidence="1">Nucleus</location>
    </subcellularLocation>
</comment>
<dbReference type="Proteomes" id="UP001652642">
    <property type="component" value="Chromosome 4"/>
</dbReference>
<sequence>MAEDTYFYDVPEPVNFKDMNEEEITAIDAWFDARRGTLATPREDSAKGIFQCASTSRAKLPHAVVSPMVKSSDNHSETKAMEASDRVPPNVVASLADFYGTSDEAVSAAAPAVAPGRVARKLSARRKSAQRRLMAKSQAERSAAALASKQEPPPPKKQKFSLGPSKSSKPCVPARVLRSNHREKLGEIVLNRITSPVKARVTPSAAKRKTPSMKGKSTEDLELEKMQQLQQEVAELRRKNEESLKAAIAGPGQPVKTATHITKPIDLHFYTDERIKQHGESHPGTEYKEVDFTAALRRHPPSPARVAKGPTIPKPFNLSQGNKRKLDEAASEYISLAQQVENFQKRTPPRYHLRSRKEDEGLAQNRPLKARLTNPKTPRLETKSRSRPVTCKSTAELEAEEIAKLQQYKFKAQELNPRILEGAPILPKKPHAKELTKPIGFNLEIEKRIQERENKKPLEEEHFEFRSRPCPTKILEDVVGVPEKKLLPITVPKSPAFALKNRAHTLVREEEKEKEEEAAPVIKARPMPHFGVPFKPKAAEPRQVELCPFSFDSRDKERQLQKEKKIEELQKEEVPKFKANPLPQFEHVSLPEKKVKSPTKPEPFQLAIDTRGAMKHEMWQHQLKEEMKRQKEATLFKAQPSAVLHQEPFVPKKDSKLISEDLSGFAAPESFELATERRARERQEFEKRLAELEAEKARLQEAARRIEEQREKEERARLREELVHKANPIRKYQSVEVKASDQPLTVPRSPNFSDRFQR</sequence>
<dbReference type="PANTHER" id="PTHR14326">
    <property type="entry name" value="TARGETING PROTEIN FOR XKLP2"/>
    <property type="match status" value="1"/>
</dbReference>
<evidence type="ECO:0000256" key="6">
    <source>
        <dbReference type="ARBA" id="ARBA00023242"/>
    </source>
</evidence>
<keyword evidence="5" id="KW-0206">Cytoskeleton</keyword>
<evidence type="ECO:0000256" key="4">
    <source>
        <dbReference type="ARBA" id="ARBA00022490"/>
    </source>
</evidence>
<dbReference type="OrthoDB" id="1684416at2759"/>
<evidence type="ECO:0000256" key="7">
    <source>
        <dbReference type="SAM" id="Coils"/>
    </source>
</evidence>
<dbReference type="GO" id="GO:0060236">
    <property type="term" value="P:regulation of mitotic spindle organization"/>
    <property type="evidence" value="ECO:0007669"/>
    <property type="project" value="InterPro"/>
</dbReference>
<feature type="domain" description="TPX2 C-terminal" evidence="9">
    <location>
        <begin position="671"/>
        <end position="745"/>
    </location>
</feature>
<dbReference type="PANTHER" id="PTHR14326:SF44">
    <property type="entry name" value="TARGETING PROTEIN FOR XKLP2"/>
    <property type="match status" value="1"/>
</dbReference>